<accession>A0A4Z2EER6</accession>
<gene>
    <name evidence="1" type="ORF">EYF80_062873</name>
</gene>
<reference evidence="1 2" key="1">
    <citation type="submission" date="2019-03" db="EMBL/GenBank/DDBJ databases">
        <title>First draft genome of Liparis tanakae, snailfish: a comprehensive survey of snailfish specific genes.</title>
        <authorList>
            <person name="Kim W."/>
            <person name="Song I."/>
            <person name="Jeong J.-H."/>
            <person name="Kim D."/>
            <person name="Kim S."/>
            <person name="Ryu S."/>
            <person name="Song J.Y."/>
            <person name="Lee S.K."/>
        </authorList>
    </citation>
    <scope>NUCLEOTIDE SEQUENCE [LARGE SCALE GENOMIC DNA]</scope>
    <source>
        <tissue evidence="1">Muscle</tissue>
    </source>
</reference>
<evidence type="ECO:0000313" key="2">
    <source>
        <dbReference type="Proteomes" id="UP000314294"/>
    </source>
</evidence>
<organism evidence="1 2">
    <name type="scientific">Liparis tanakae</name>
    <name type="common">Tanaka's snailfish</name>
    <dbReference type="NCBI Taxonomy" id="230148"/>
    <lineage>
        <taxon>Eukaryota</taxon>
        <taxon>Metazoa</taxon>
        <taxon>Chordata</taxon>
        <taxon>Craniata</taxon>
        <taxon>Vertebrata</taxon>
        <taxon>Euteleostomi</taxon>
        <taxon>Actinopterygii</taxon>
        <taxon>Neopterygii</taxon>
        <taxon>Teleostei</taxon>
        <taxon>Neoteleostei</taxon>
        <taxon>Acanthomorphata</taxon>
        <taxon>Eupercaria</taxon>
        <taxon>Perciformes</taxon>
        <taxon>Cottioidei</taxon>
        <taxon>Cottales</taxon>
        <taxon>Liparidae</taxon>
        <taxon>Liparis</taxon>
    </lineage>
</organism>
<evidence type="ECO:0000313" key="1">
    <source>
        <dbReference type="EMBL" id="TNN26984.1"/>
    </source>
</evidence>
<keyword evidence="2" id="KW-1185">Reference proteome</keyword>
<sequence>MVRASTASRRCRARLYWAWFSGRISMSRPTSLLVWGRGSRGQRSSLGVGGRRASSSMAACVWLWLWSNE</sequence>
<name>A0A4Z2EER6_9TELE</name>
<comment type="caution">
    <text evidence="1">The sequence shown here is derived from an EMBL/GenBank/DDBJ whole genome shotgun (WGS) entry which is preliminary data.</text>
</comment>
<dbReference type="AlphaFoldDB" id="A0A4Z2EER6"/>
<proteinExistence type="predicted"/>
<dbReference type="Proteomes" id="UP000314294">
    <property type="component" value="Unassembled WGS sequence"/>
</dbReference>
<dbReference type="EMBL" id="SRLO01009109">
    <property type="protein sequence ID" value="TNN26984.1"/>
    <property type="molecule type" value="Genomic_DNA"/>
</dbReference>
<protein>
    <submittedName>
        <fullName evidence="1">Uncharacterized protein</fullName>
    </submittedName>
</protein>